<sequence length="707" mass="81060">MKRKNKILLIVFMLILFNPLSQKVKAYTGSREYISNIYKIFLQRDGTNADISYWEKEVNSKKISIAELTNFFLTGDEFKSKNISNEDYVKMLYKVLLGRDADSSGLNTWVKKLNDGYSRKYLLSSFFETAEFKNSIKDLNVEVGTIYLEPVDYEIYATNYVNKAFMLIMNRLPDENGYRYWVNGLVSHRISCLDLLTELQKSKEYKSKQLTNEQFIKMGYEILFGRSADNEGLNFWTSQLNSGYSRNYLLNTMANSNEFNEFISKSSLLKGEILLNANDRRPEIKSFVLRMYLDILSRQADQSGADYWTDRIIEGSITPAELVDSFVSSPEFVNTNMSYNEFLNRIYKGIMGRNSDSSGINYWLEIMLNGYSRRYVLSSFINSQEFTNIINSYGLNNKGEIYLSGADIPFGASVYGITKNFVVNIKTTTDDKASTNVNIPLGSKIVLVDKVKGNSYEYYKIRYKDSNNQVYEGYIRKKISGYQIVDVINDNEQNEYLGILSEVYESNGDPGAVSTGNGDPGGKSYGVWQLSSKVGSLDSFISWLYNEKKDFYNVLITAKIADGNTNGVNFDNAWKTLANDYYIEFYNLQHKYIKLTYYDQLLKKLMSIGDFDGLLQSFSIRNVLWSTAVQHGATGAFNIISKFKNVKNIEDFINAIYDERGRTDESGKLVYFPGVSDSVANGVKTRFINEKKDALRIYKYEGLYINN</sequence>
<feature type="domain" description="DUF4214" evidence="1">
    <location>
        <begin position="72"/>
        <end position="135"/>
    </location>
</feature>
<dbReference type="STRING" id="1294142.CINTURNW_0489"/>
<feature type="domain" description="DUF4214" evidence="1">
    <location>
        <begin position="200"/>
        <end position="261"/>
    </location>
</feature>
<dbReference type="InterPro" id="IPR049073">
    <property type="entry name" value="T6SS_VgrG3-like_C"/>
</dbReference>
<dbReference type="RefSeq" id="WP_021800545.1">
    <property type="nucleotide sequence ID" value="NZ_KI273145.1"/>
</dbReference>
<evidence type="ECO:0008006" key="5">
    <source>
        <dbReference type="Google" id="ProtNLM"/>
    </source>
</evidence>
<feature type="domain" description="DUF4214" evidence="1">
    <location>
        <begin position="324"/>
        <end position="388"/>
    </location>
</feature>
<evidence type="ECO:0000313" key="4">
    <source>
        <dbReference type="Proteomes" id="UP000016721"/>
    </source>
</evidence>
<keyword evidence="4" id="KW-1185">Reference proteome</keyword>
<name>U2N9J0_9CLOT</name>
<feature type="domain" description="Type VI secretion system spike protein VgrG3-like C-terminal" evidence="2">
    <location>
        <begin position="497"/>
        <end position="691"/>
    </location>
</feature>
<protein>
    <recommendedName>
        <fullName evidence="5">DUF4214 domain-containing protein</fullName>
    </recommendedName>
</protein>
<reference evidence="3 4" key="1">
    <citation type="journal article" date="2013" name="Genome Announc.">
        <title>Draft Genome Sequence of the Hydrogen- and Ethanol-Producing Bacterium Clostridium intestinale Strain URNW.</title>
        <authorList>
            <person name="Lal S."/>
            <person name="Ramachandran U."/>
            <person name="Zhang X."/>
            <person name="Sparling R."/>
            <person name="Levin D.B."/>
        </authorList>
    </citation>
    <scope>NUCLEOTIDE SEQUENCE [LARGE SCALE GENOMIC DNA]</scope>
    <source>
        <strain evidence="3 4">URNW</strain>
    </source>
</reference>
<dbReference type="OrthoDB" id="9800780at2"/>
<accession>U2N9J0</accession>
<evidence type="ECO:0000259" key="1">
    <source>
        <dbReference type="Pfam" id="PF13946"/>
    </source>
</evidence>
<evidence type="ECO:0000313" key="3">
    <source>
        <dbReference type="EMBL" id="ERK32172.1"/>
    </source>
</evidence>
<dbReference type="Gene3D" id="1.10.3130.20">
    <property type="entry name" value="Phycobilisome linker domain"/>
    <property type="match status" value="3"/>
</dbReference>
<comment type="caution">
    <text evidence="3">The sequence shown here is derived from an EMBL/GenBank/DDBJ whole genome shotgun (WGS) entry which is preliminary data.</text>
</comment>
<proteinExistence type="predicted"/>
<dbReference type="AlphaFoldDB" id="U2N9J0"/>
<dbReference type="InterPro" id="IPR025282">
    <property type="entry name" value="DUF4214"/>
</dbReference>
<dbReference type="EMBL" id="APJA01000006">
    <property type="protein sequence ID" value="ERK32172.1"/>
    <property type="molecule type" value="Genomic_DNA"/>
</dbReference>
<dbReference type="PATRIC" id="fig|1294142.3.peg.468"/>
<dbReference type="InterPro" id="IPR038255">
    <property type="entry name" value="PBS_linker_sf"/>
</dbReference>
<gene>
    <name evidence="3" type="ORF">CINTURNW_0489</name>
</gene>
<dbReference type="Pfam" id="PF21277">
    <property type="entry name" value="T6SS_VgrG3-like_C"/>
    <property type="match status" value="1"/>
</dbReference>
<organism evidence="3 4">
    <name type="scientific">Clostridium intestinale URNW</name>
    <dbReference type="NCBI Taxonomy" id="1294142"/>
    <lineage>
        <taxon>Bacteria</taxon>
        <taxon>Bacillati</taxon>
        <taxon>Bacillota</taxon>
        <taxon>Clostridia</taxon>
        <taxon>Eubacteriales</taxon>
        <taxon>Clostridiaceae</taxon>
        <taxon>Clostridium</taxon>
    </lineage>
</organism>
<evidence type="ECO:0000259" key="2">
    <source>
        <dbReference type="Pfam" id="PF21277"/>
    </source>
</evidence>
<dbReference type="Proteomes" id="UP000016721">
    <property type="component" value="Unassembled WGS sequence"/>
</dbReference>
<dbReference type="eggNOG" id="COG1388">
    <property type="taxonomic scope" value="Bacteria"/>
</dbReference>
<dbReference type="eggNOG" id="COG2340">
    <property type="taxonomic scope" value="Bacteria"/>
</dbReference>
<dbReference type="Pfam" id="PF13946">
    <property type="entry name" value="DUF4214"/>
    <property type="match status" value="3"/>
</dbReference>
<dbReference type="HOGENOM" id="CLU_390139_0_0_9"/>